<keyword evidence="2" id="KW-0472">Membrane</keyword>
<reference evidence="4" key="1">
    <citation type="journal article" date="2019" name="Int. J. Syst. Evol. Microbiol.">
        <title>The Global Catalogue of Microorganisms (GCM) 10K type strain sequencing project: providing services to taxonomists for standard genome sequencing and annotation.</title>
        <authorList>
            <consortium name="The Broad Institute Genomics Platform"/>
            <consortium name="The Broad Institute Genome Sequencing Center for Infectious Disease"/>
            <person name="Wu L."/>
            <person name="Ma J."/>
        </authorList>
    </citation>
    <scope>NUCLEOTIDE SEQUENCE [LARGE SCALE GENOMIC DNA]</scope>
    <source>
        <strain evidence="4">CCUG 30340</strain>
    </source>
</reference>
<accession>A0ABV9QTZ7</accession>
<name>A0ABV9QTZ7_9GAMM</name>
<dbReference type="RefSeq" id="WP_380020356.1">
    <property type="nucleotide sequence ID" value="NZ_JBHSHD010000007.1"/>
</dbReference>
<dbReference type="EMBL" id="JBHSHD010000007">
    <property type="protein sequence ID" value="MFC4820500.1"/>
    <property type="molecule type" value="Genomic_DNA"/>
</dbReference>
<feature type="compositionally biased region" description="Polar residues" evidence="1">
    <location>
        <begin position="298"/>
        <end position="308"/>
    </location>
</feature>
<dbReference type="Proteomes" id="UP001595886">
    <property type="component" value="Unassembled WGS sequence"/>
</dbReference>
<evidence type="ECO:0000313" key="4">
    <source>
        <dbReference type="Proteomes" id="UP001595886"/>
    </source>
</evidence>
<sequence>MTQTTLGQWSQRLLTLAGLFCLFYLFLVLIQPYRFAKVLAEKHGRVVDAQTGEGLSGVAVIMNYGLWSSTPMQAGYSGCLHQKIVWTDADGSYVIPNASKDIDVAEDMLLRMVPGYSRSYGWTQLYYKEGYVVKDELKRMVDTIEGRPVPSIVPFEPYTRNGPIYIVPQVLMQQADMTSSSVMADAYIASIRSLAIASQCSLYEEKSSEASRRLRSDMERSVRKLICDLPSDKILAKEVRGGTSYDCPLAMGIEKIRKRKGEGALLTTGDLCEAYKYVPQDDECSERPKPHRLIIPSPQAQKSFKSHD</sequence>
<keyword evidence="4" id="KW-1185">Reference proteome</keyword>
<feature type="transmembrane region" description="Helical" evidence="2">
    <location>
        <begin position="12"/>
        <end position="30"/>
    </location>
</feature>
<gene>
    <name evidence="3" type="ORF">ACFO6Q_09195</name>
</gene>
<keyword evidence="2" id="KW-1133">Transmembrane helix</keyword>
<protein>
    <submittedName>
        <fullName evidence="3">Uncharacterized protein</fullName>
    </submittedName>
</protein>
<feature type="region of interest" description="Disordered" evidence="1">
    <location>
        <begin position="283"/>
        <end position="308"/>
    </location>
</feature>
<evidence type="ECO:0000313" key="3">
    <source>
        <dbReference type="EMBL" id="MFC4820500.1"/>
    </source>
</evidence>
<proteinExistence type="predicted"/>
<evidence type="ECO:0000256" key="2">
    <source>
        <dbReference type="SAM" id="Phobius"/>
    </source>
</evidence>
<keyword evidence="2" id="KW-0812">Transmembrane</keyword>
<comment type="caution">
    <text evidence="3">The sequence shown here is derived from an EMBL/GenBank/DDBJ whole genome shotgun (WGS) entry which is preliminary data.</text>
</comment>
<evidence type="ECO:0000256" key="1">
    <source>
        <dbReference type="SAM" id="MobiDB-lite"/>
    </source>
</evidence>
<organism evidence="3 4">
    <name type="scientific">Dokdonella ginsengisoli</name>
    <dbReference type="NCBI Taxonomy" id="363846"/>
    <lineage>
        <taxon>Bacteria</taxon>
        <taxon>Pseudomonadati</taxon>
        <taxon>Pseudomonadota</taxon>
        <taxon>Gammaproteobacteria</taxon>
        <taxon>Lysobacterales</taxon>
        <taxon>Rhodanobacteraceae</taxon>
        <taxon>Dokdonella</taxon>
    </lineage>
</organism>